<name>A0A7X0SJB9_9BACL</name>
<dbReference type="EMBL" id="JACJVO010000009">
    <property type="protein sequence ID" value="MBB6730946.1"/>
    <property type="molecule type" value="Genomic_DNA"/>
</dbReference>
<evidence type="ECO:0000313" key="9">
    <source>
        <dbReference type="EMBL" id="MBB6730946.1"/>
    </source>
</evidence>
<dbReference type="AlphaFoldDB" id="A0A7X0SJB9"/>
<evidence type="ECO:0000256" key="7">
    <source>
        <dbReference type="RuleBase" id="RU363032"/>
    </source>
</evidence>
<comment type="similarity">
    <text evidence="7">Belongs to the binding-protein-dependent transport system permease family.</text>
</comment>
<dbReference type="GO" id="GO:0055085">
    <property type="term" value="P:transmembrane transport"/>
    <property type="evidence" value="ECO:0007669"/>
    <property type="project" value="InterPro"/>
</dbReference>
<feature type="domain" description="ABC transmembrane type-1" evidence="8">
    <location>
        <begin position="89"/>
        <end position="303"/>
    </location>
</feature>
<accession>A0A7X0SJB9</accession>
<feature type="transmembrane region" description="Helical" evidence="7">
    <location>
        <begin position="226"/>
        <end position="248"/>
    </location>
</feature>
<comment type="caution">
    <text evidence="9">The sequence shown here is derived from an EMBL/GenBank/DDBJ whole genome shotgun (WGS) entry which is preliminary data.</text>
</comment>
<keyword evidence="4 7" id="KW-0812">Transmembrane</keyword>
<keyword evidence="2 7" id="KW-0813">Transport</keyword>
<dbReference type="SUPFAM" id="SSF161098">
    <property type="entry name" value="MetI-like"/>
    <property type="match status" value="1"/>
</dbReference>
<dbReference type="PANTHER" id="PTHR30193">
    <property type="entry name" value="ABC TRANSPORTER PERMEASE PROTEIN"/>
    <property type="match status" value="1"/>
</dbReference>
<gene>
    <name evidence="9" type="ORF">H7C18_08525</name>
</gene>
<sequence>MPSQQPSPVRPAGAAVKPGYIRTFFRSSSALNLMYVPALFLFGIFIVYPLIKGVQISFTEWDGYSQHHTWVGLKKYTQMFHDKKIGTTVRNTLIYGIGSTLFQNLLGLAYALFLDRKIKGKGLMRTIVYLPVIISPLIMGYIFYFFFQYDGGALNDIWTLLQLEPIDWLANGRRAVWIITLVNTYQYMGVAMIIYLGGLQSVPKEYYEAAQIDGARWWAQFRNVTWPLLAPAITVNIVLNIIGGLKLFDVIVAMTNGGPGYASQSLSTMMYNLYFARQDAGYAAALGNLMFAIICVISLSMLFLLRRKEVRI</sequence>
<dbReference type="RefSeq" id="WP_185128600.1">
    <property type="nucleotide sequence ID" value="NZ_JACJVO010000009.1"/>
</dbReference>
<dbReference type="InterPro" id="IPR051393">
    <property type="entry name" value="ABC_transporter_permease"/>
</dbReference>
<keyword evidence="6 7" id="KW-0472">Membrane</keyword>
<feature type="transmembrane region" description="Helical" evidence="7">
    <location>
        <begin position="93"/>
        <end position="114"/>
    </location>
</feature>
<keyword evidence="3" id="KW-1003">Cell membrane</keyword>
<dbReference type="Gene3D" id="1.10.3720.10">
    <property type="entry name" value="MetI-like"/>
    <property type="match status" value="1"/>
</dbReference>
<keyword evidence="10" id="KW-1185">Reference proteome</keyword>
<feature type="transmembrane region" description="Helical" evidence="7">
    <location>
        <begin position="175"/>
        <end position="196"/>
    </location>
</feature>
<feature type="transmembrane region" description="Helical" evidence="7">
    <location>
        <begin position="126"/>
        <end position="147"/>
    </location>
</feature>
<feature type="transmembrane region" description="Helical" evidence="7">
    <location>
        <begin position="280"/>
        <end position="305"/>
    </location>
</feature>
<dbReference type="CDD" id="cd06261">
    <property type="entry name" value="TM_PBP2"/>
    <property type="match status" value="1"/>
</dbReference>
<dbReference type="GO" id="GO:0005886">
    <property type="term" value="C:plasma membrane"/>
    <property type="evidence" value="ECO:0007669"/>
    <property type="project" value="UniProtKB-SubCell"/>
</dbReference>
<evidence type="ECO:0000256" key="2">
    <source>
        <dbReference type="ARBA" id="ARBA00022448"/>
    </source>
</evidence>
<evidence type="ECO:0000313" key="10">
    <source>
        <dbReference type="Proteomes" id="UP000564644"/>
    </source>
</evidence>
<evidence type="ECO:0000256" key="4">
    <source>
        <dbReference type="ARBA" id="ARBA00022692"/>
    </source>
</evidence>
<feature type="transmembrane region" description="Helical" evidence="7">
    <location>
        <begin position="30"/>
        <end position="51"/>
    </location>
</feature>
<dbReference type="Proteomes" id="UP000564644">
    <property type="component" value="Unassembled WGS sequence"/>
</dbReference>
<keyword evidence="5 7" id="KW-1133">Transmembrane helix</keyword>
<organism evidence="9 10">
    <name type="scientific">Cohnella zeiphila</name>
    <dbReference type="NCBI Taxonomy" id="2761120"/>
    <lineage>
        <taxon>Bacteria</taxon>
        <taxon>Bacillati</taxon>
        <taxon>Bacillota</taxon>
        <taxon>Bacilli</taxon>
        <taxon>Bacillales</taxon>
        <taxon>Paenibacillaceae</taxon>
        <taxon>Cohnella</taxon>
    </lineage>
</organism>
<reference evidence="9 10" key="1">
    <citation type="submission" date="2020-08" db="EMBL/GenBank/DDBJ databases">
        <title>Cohnella phylogeny.</title>
        <authorList>
            <person name="Dunlap C."/>
        </authorList>
    </citation>
    <scope>NUCLEOTIDE SEQUENCE [LARGE SCALE GENOMIC DNA]</scope>
    <source>
        <strain evidence="9 10">CBP 2801</strain>
    </source>
</reference>
<comment type="subcellular location">
    <subcellularLocation>
        <location evidence="1 7">Cell membrane</location>
        <topology evidence="1 7">Multi-pass membrane protein</topology>
    </subcellularLocation>
</comment>
<protein>
    <submittedName>
        <fullName evidence="9">Sugar ABC transporter permease</fullName>
    </submittedName>
</protein>
<evidence type="ECO:0000259" key="8">
    <source>
        <dbReference type="PROSITE" id="PS50928"/>
    </source>
</evidence>
<dbReference type="PANTHER" id="PTHR30193:SF37">
    <property type="entry name" value="INNER MEMBRANE ABC TRANSPORTER PERMEASE PROTEIN YCJO"/>
    <property type="match status" value="1"/>
</dbReference>
<evidence type="ECO:0000256" key="6">
    <source>
        <dbReference type="ARBA" id="ARBA00023136"/>
    </source>
</evidence>
<proteinExistence type="inferred from homology"/>
<dbReference type="InterPro" id="IPR035906">
    <property type="entry name" value="MetI-like_sf"/>
</dbReference>
<dbReference type="InterPro" id="IPR000515">
    <property type="entry name" value="MetI-like"/>
</dbReference>
<evidence type="ECO:0000256" key="3">
    <source>
        <dbReference type="ARBA" id="ARBA00022475"/>
    </source>
</evidence>
<evidence type="ECO:0000256" key="1">
    <source>
        <dbReference type="ARBA" id="ARBA00004651"/>
    </source>
</evidence>
<evidence type="ECO:0000256" key="5">
    <source>
        <dbReference type="ARBA" id="ARBA00022989"/>
    </source>
</evidence>
<dbReference type="PROSITE" id="PS50928">
    <property type="entry name" value="ABC_TM1"/>
    <property type="match status" value="1"/>
</dbReference>
<dbReference type="Pfam" id="PF00528">
    <property type="entry name" value="BPD_transp_1"/>
    <property type="match status" value="1"/>
</dbReference>